<sequence length="220" mass="23459">MRSRKVFDTAVSIARALHRVGKGKRQRIQLVWQAAAAPSDIAGREKHHLKALSLLCNPTGASPPGAMRLQAVRNRDAADSRTTSPTDDAPANRPARMSALPPTSSLLSTSTLLLEQKRSIWLPTDACVDLSYAYSSALTGLYFFFFSGAAAYHVVACPVLATIGAHALLKLSVSCENQQHDLSQDVVADRSMAPLYLASGKAGALSLALSLSACVVRLFV</sequence>
<protein>
    <submittedName>
        <fullName evidence="3">Uncharacterized protein</fullName>
    </submittedName>
</protein>
<feature type="transmembrane region" description="Helical" evidence="2">
    <location>
        <begin position="202"/>
        <end position="219"/>
    </location>
</feature>
<reference evidence="3" key="1">
    <citation type="submission" date="2021-01" db="EMBL/GenBank/DDBJ databases">
        <authorList>
            <person name="Corre E."/>
            <person name="Pelletier E."/>
            <person name="Niang G."/>
            <person name="Scheremetjew M."/>
            <person name="Finn R."/>
            <person name="Kale V."/>
            <person name="Holt S."/>
            <person name="Cochrane G."/>
            <person name="Meng A."/>
            <person name="Brown T."/>
            <person name="Cohen L."/>
        </authorList>
    </citation>
    <scope>NUCLEOTIDE SEQUENCE</scope>
    <source>
        <strain evidence="3">CCMP644</strain>
    </source>
</reference>
<organism evidence="3">
    <name type="scientific">Hemiselmis andersenii</name>
    <name type="common">Cryptophyte alga</name>
    <dbReference type="NCBI Taxonomy" id="464988"/>
    <lineage>
        <taxon>Eukaryota</taxon>
        <taxon>Cryptophyceae</taxon>
        <taxon>Cryptomonadales</taxon>
        <taxon>Hemiselmidaceae</taxon>
        <taxon>Hemiselmis</taxon>
    </lineage>
</organism>
<keyword evidence="2" id="KW-1133">Transmembrane helix</keyword>
<gene>
    <name evidence="3" type="ORF">HAND00432_LOCUS25427</name>
</gene>
<name>A0A6U5AKN7_HEMAN</name>
<accession>A0A6U5AKN7</accession>
<keyword evidence="2" id="KW-0812">Transmembrane</keyword>
<dbReference type="EMBL" id="HBFX01042265">
    <property type="protein sequence ID" value="CAD8974425.1"/>
    <property type="molecule type" value="Transcribed_RNA"/>
</dbReference>
<proteinExistence type="predicted"/>
<evidence type="ECO:0000256" key="1">
    <source>
        <dbReference type="SAM" id="MobiDB-lite"/>
    </source>
</evidence>
<evidence type="ECO:0000256" key="2">
    <source>
        <dbReference type="SAM" id="Phobius"/>
    </source>
</evidence>
<evidence type="ECO:0000313" key="3">
    <source>
        <dbReference type="EMBL" id="CAD8974425.1"/>
    </source>
</evidence>
<feature type="region of interest" description="Disordered" evidence="1">
    <location>
        <begin position="74"/>
        <end position="103"/>
    </location>
</feature>
<keyword evidence="2" id="KW-0472">Membrane</keyword>
<dbReference type="AlphaFoldDB" id="A0A6U5AKN7"/>
<feature type="transmembrane region" description="Helical" evidence="2">
    <location>
        <begin position="141"/>
        <end position="163"/>
    </location>
</feature>